<dbReference type="AlphaFoldDB" id="A0A914R5J0"/>
<dbReference type="GO" id="GO:0005385">
    <property type="term" value="F:zinc ion transmembrane transporter activity"/>
    <property type="evidence" value="ECO:0007669"/>
    <property type="project" value="TreeGrafter"/>
</dbReference>
<keyword evidence="5 6" id="KW-0472">Membrane</keyword>
<dbReference type="GO" id="GO:0005886">
    <property type="term" value="C:plasma membrane"/>
    <property type="evidence" value="ECO:0007669"/>
    <property type="project" value="TreeGrafter"/>
</dbReference>
<dbReference type="GO" id="GO:0030003">
    <property type="term" value="P:intracellular monoatomic cation homeostasis"/>
    <property type="evidence" value="ECO:0007669"/>
    <property type="project" value="TreeGrafter"/>
</dbReference>
<sequence length="132" mass="14051">MITAVLILFGDGVHNFIDGIAIGASFAVSARLGLTTSIAVICHELPQEIGDFAVLLEGGLSVRRALIMNLFSALTAFGGLFVGLAAINIENAVEWLLALTAGMFLYVAWLNMISRGDDDILLARRSILFPVS</sequence>
<keyword evidence="4 6" id="KW-1133">Transmembrane helix</keyword>
<dbReference type="GO" id="GO:0071578">
    <property type="term" value="P:zinc ion import across plasma membrane"/>
    <property type="evidence" value="ECO:0007669"/>
    <property type="project" value="TreeGrafter"/>
</dbReference>
<proteinExistence type="inferred from homology"/>
<accession>A0A914R5J0</accession>
<keyword evidence="7" id="KW-1185">Reference proteome</keyword>
<evidence type="ECO:0000313" key="8">
    <source>
        <dbReference type="WBParaSite" id="PEQ_0000152801-mRNA-1"/>
    </source>
</evidence>
<dbReference type="Proteomes" id="UP000887564">
    <property type="component" value="Unplaced"/>
</dbReference>
<name>A0A914R5J0_PAREQ</name>
<evidence type="ECO:0000256" key="4">
    <source>
        <dbReference type="ARBA" id="ARBA00022989"/>
    </source>
</evidence>
<protein>
    <submittedName>
        <fullName evidence="8">Uncharacterized protein</fullName>
    </submittedName>
</protein>
<evidence type="ECO:0000256" key="5">
    <source>
        <dbReference type="ARBA" id="ARBA00023136"/>
    </source>
</evidence>
<evidence type="ECO:0000256" key="1">
    <source>
        <dbReference type="ARBA" id="ARBA00004141"/>
    </source>
</evidence>
<dbReference type="InterPro" id="IPR003689">
    <property type="entry name" value="ZIP"/>
</dbReference>
<evidence type="ECO:0000256" key="6">
    <source>
        <dbReference type="SAM" id="Phobius"/>
    </source>
</evidence>
<dbReference type="Pfam" id="PF02535">
    <property type="entry name" value="Zip"/>
    <property type="match status" value="1"/>
</dbReference>
<evidence type="ECO:0000256" key="3">
    <source>
        <dbReference type="ARBA" id="ARBA00022692"/>
    </source>
</evidence>
<evidence type="ECO:0000313" key="7">
    <source>
        <dbReference type="Proteomes" id="UP000887564"/>
    </source>
</evidence>
<feature type="transmembrane region" description="Helical" evidence="6">
    <location>
        <begin position="66"/>
        <end position="89"/>
    </location>
</feature>
<reference evidence="8" key="1">
    <citation type="submission" date="2022-11" db="UniProtKB">
        <authorList>
            <consortium name="WormBaseParasite"/>
        </authorList>
    </citation>
    <scope>IDENTIFICATION</scope>
</reference>
<evidence type="ECO:0000256" key="2">
    <source>
        <dbReference type="ARBA" id="ARBA00006939"/>
    </source>
</evidence>
<comment type="similarity">
    <text evidence="2">Belongs to the ZIP transporter (TC 2.A.5) family.</text>
</comment>
<keyword evidence="3 6" id="KW-0812">Transmembrane</keyword>
<dbReference type="GO" id="GO:0140410">
    <property type="term" value="F:monoatomic cation:bicarbonate symporter activity"/>
    <property type="evidence" value="ECO:0007669"/>
    <property type="project" value="TreeGrafter"/>
</dbReference>
<dbReference type="InterPro" id="IPR050799">
    <property type="entry name" value="ZIP_Transporter"/>
</dbReference>
<feature type="transmembrane region" description="Helical" evidence="6">
    <location>
        <begin position="95"/>
        <end position="114"/>
    </location>
</feature>
<dbReference type="PANTHER" id="PTHR12191:SF37">
    <property type="entry name" value="ZINC TRANSPORTER FOI"/>
    <property type="match status" value="1"/>
</dbReference>
<dbReference type="WBParaSite" id="PEQ_0000152801-mRNA-1">
    <property type="protein sequence ID" value="PEQ_0000152801-mRNA-1"/>
    <property type="gene ID" value="PEQ_0000152801"/>
</dbReference>
<comment type="subcellular location">
    <subcellularLocation>
        <location evidence="1">Membrane</location>
        <topology evidence="1">Multi-pass membrane protein</topology>
    </subcellularLocation>
</comment>
<dbReference type="PANTHER" id="PTHR12191">
    <property type="entry name" value="SOLUTE CARRIER FAMILY 39"/>
    <property type="match status" value="1"/>
</dbReference>
<organism evidence="7 8">
    <name type="scientific">Parascaris equorum</name>
    <name type="common">Equine roundworm</name>
    <dbReference type="NCBI Taxonomy" id="6256"/>
    <lineage>
        <taxon>Eukaryota</taxon>
        <taxon>Metazoa</taxon>
        <taxon>Ecdysozoa</taxon>
        <taxon>Nematoda</taxon>
        <taxon>Chromadorea</taxon>
        <taxon>Rhabditida</taxon>
        <taxon>Spirurina</taxon>
        <taxon>Ascaridomorpha</taxon>
        <taxon>Ascaridoidea</taxon>
        <taxon>Ascarididae</taxon>
        <taxon>Parascaris</taxon>
    </lineage>
</organism>